<accession>A0AAD5QL00</accession>
<proteinExistence type="predicted"/>
<organism evidence="3 4">
    <name type="scientific">Parelaphostrongylus tenuis</name>
    <name type="common">Meningeal worm</name>
    <dbReference type="NCBI Taxonomy" id="148309"/>
    <lineage>
        <taxon>Eukaryota</taxon>
        <taxon>Metazoa</taxon>
        <taxon>Ecdysozoa</taxon>
        <taxon>Nematoda</taxon>
        <taxon>Chromadorea</taxon>
        <taxon>Rhabditida</taxon>
        <taxon>Rhabditina</taxon>
        <taxon>Rhabditomorpha</taxon>
        <taxon>Strongyloidea</taxon>
        <taxon>Metastrongylidae</taxon>
        <taxon>Parelaphostrongylus</taxon>
    </lineage>
</organism>
<keyword evidence="2" id="KW-0472">Membrane</keyword>
<comment type="caution">
    <text evidence="3">The sequence shown here is derived from an EMBL/GenBank/DDBJ whole genome shotgun (WGS) entry which is preliminary data.</text>
</comment>
<feature type="region of interest" description="Disordered" evidence="1">
    <location>
        <begin position="100"/>
        <end position="124"/>
    </location>
</feature>
<evidence type="ECO:0000313" key="3">
    <source>
        <dbReference type="EMBL" id="KAJ1350591.1"/>
    </source>
</evidence>
<dbReference type="EMBL" id="JAHQIW010000898">
    <property type="protein sequence ID" value="KAJ1350591.1"/>
    <property type="molecule type" value="Genomic_DNA"/>
</dbReference>
<keyword evidence="2" id="KW-1133">Transmembrane helix</keyword>
<sequence length="124" mass="13649">MKADNPNNTIVTTGVVLFLLFIAFVLNKVKKYGSKKLFCTHSHVGYPYPPPSQSPIPDQPYPMIHFPFHANSANVPDTVVTVDGTLLPYDYYASVSKQITAPPSPYEPPPPYPGVTDKTPPPYS</sequence>
<keyword evidence="4" id="KW-1185">Reference proteome</keyword>
<evidence type="ECO:0000313" key="4">
    <source>
        <dbReference type="Proteomes" id="UP001196413"/>
    </source>
</evidence>
<dbReference type="Proteomes" id="UP001196413">
    <property type="component" value="Unassembled WGS sequence"/>
</dbReference>
<reference evidence="3" key="1">
    <citation type="submission" date="2021-06" db="EMBL/GenBank/DDBJ databases">
        <title>Parelaphostrongylus tenuis whole genome reference sequence.</title>
        <authorList>
            <person name="Garwood T.J."/>
            <person name="Larsen P.A."/>
            <person name="Fountain-Jones N.M."/>
            <person name="Garbe J.R."/>
            <person name="Macchietto M.G."/>
            <person name="Kania S.A."/>
            <person name="Gerhold R.W."/>
            <person name="Richards J.E."/>
            <person name="Wolf T.M."/>
        </authorList>
    </citation>
    <scope>NUCLEOTIDE SEQUENCE</scope>
    <source>
        <strain evidence="3">MNPRO001-30</strain>
        <tissue evidence="3">Meninges</tissue>
    </source>
</reference>
<protein>
    <submittedName>
        <fullName evidence="3">Uncharacterized protein</fullName>
    </submittedName>
</protein>
<evidence type="ECO:0000256" key="1">
    <source>
        <dbReference type="SAM" id="MobiDB-lite"/>
    </source>
</evidence>
<dbReference type="AlphaFoldDB" id="A0AAD5QL00"/>
<evidence type="ECO:0000256" key="2">
    <source>
        <dbReference type="SAM" id="Phobius"/>
    </source>
</evidence>
<name>A0AAD5QL00_PARTN</name>
<gene>
    <name evidence="3" type="ORF">KIN20_006415</name>
</gene>
<keyword evidence="2" id="KW-0812">Transmembrane</keyword>
<feature type="compositionally biased region" description="Pro residues" evidence="1">
    <location>
        <begin position="102"/>
        <end position="124"/>
    </location>
</feature>
<feature type="transmembrane region" description="Helical" evidence="2">
    <location>
        <begin position="6"/>
        <end position="26"/>
    </location>
</feature>